<dbReference type="InterPro" id="IPR036452">
    <property type="entry name" value="Ribo_hydro-like"/>
</dbReference>
<dbReference type="GO" id="GO:0006152">
    <property type="term" value="P:purine nucleoside catabolic process"/>
    <property type="evidence" value="ECO:0007669"/>
    <property type="project" value="TreeGrafter"/>
</dbReference>
<evidence type="ECO:0000259" key="3">
    <source>
        <dbReference type="Pfam" id="PF01156"/>
    </source>
</evidence>
<sequence>MARARVICDNDYAGDPDGLIQLAHHLLSPSVEVRAVIASHLAPGDVFDPSGRSAEHGAAAARTVAELAGRDVPVVAGSEVGIDGTRERTGDVSPAARAIVEEALRDDPRPLYLACGGGLTEVAAAWLAEPAIAGRIAAVIWIGGAEHDLAAVGGRSVPAPPGWDGLEYNTAIDLRAAQVVFASDLPLWQVPRDAYRQLLASSAELDARLRSAGALGAHLASALDDARTLMAALGQDLGETYDLGDTPLVLLTALQSAFQPDASSSRYVTVPAPAVADDGGYLPRPGGRPMRVYTTLDTRLALADLFAKLEAAGRRGSERA</sequence>
<comment type="caution">
    <text evidence="4">The sequence shown here is derived from an EMBL/GenBank/DDBJ whole genome shotgun (WGS) entry which is preliminary data.</text>
</comment>
<dbReference type="GO" id="GO:0005829">
    <property type="term" value="C:cytosol"/>
    <property type="evidence" value="ECO:0007669"/>
    <property type="project" value="TreeGrafter"/>
</dbReference>
<dbReference type="Pfam" id="PF01156">
    <property type="entry name" value="IU_nuc_hydro"/>
    <property type="match status" value="1"/>
</dbReference>
<evidence type="ECO:0000256" key="1">
    <source>
        <dbReference type="ARBA" id="ARBA00022801"/>
    </source>
</evidence>
<reference evidence="4 5" key="1">
    <citation type="submission" date="2019-07" db="EMBL/GenBank/DDBJ databases">
        <title>Whole genome shotgun sequence of Actinotalea fermentans NBRC 105374.</title>
        <authorList>
            <person name="Hosoyama A."/>
            <person name="Uohara A."/>
            <person name="Ohji S."/>
            <person name="Ichikawa N."/>
        </authorList>
    </citation>
    <scope>NUCLEOTIDE SEQUENCE [LARGE SCALE GENOMIC DNA]</scope>
    <source>
        <strain evidence="4 5">NBRC 105374</strain>
    </source>
</reference>
<keyword evidence="5" id="KW-1185">Reference proteome</keyword>
<evidence type="ECO:0000313" key="4">
    <source>
        <dbReference type="EMBL" id="GEN79060.1"/>
    </source>
</evidence>
<dbReference type="InterPro" id="IPR001910">
    <property type="entry name" value="Inosine/uridine_hydrolase_dom"/>
</dbReference>
<evidence type="ECO:0000313" key="5">
    <source>
        <dbReference type="Proteomes" id="UP000321484"/>
    </source>
</evidence>
<dbReference type="AlphaFoldDB" id="A0A511YV53"/>
<feature type="domain" description="Inosine/uridine-preferring nucleoside hydrolase" evidence="3">
    <location>
        <begin position="6"/>
        <end position="228"/>
    </location>
</feature>
<accession>A0A511YV53</accession>
<dbReference type="Gene3D" id="3.90.245.10">
    <property type="entry name" value="Ribonucleoside hydrolase-like"/>
    <property type="match status" value="1"/>
</dbReference>
<dbReference type="GO" id="GO:0008477">
    <property type="term" value="F:purine nucleosidase activity"/>
    <property type="evidence" value="ECO:0007669"/>
    <property type="project" value="TreeGrafter"/>
</dbReference>
<dbReference type="SUPFAM" id="SSF53590">
    <property type="entry name" value="Nucleoside hydrolase"/>
    <property type="match status" value="1"/>
</dbReference>
<organism evidence="4 5">
    <name type="scientific">Actinotalea fermentans</name>
    <dbReference type="NCBI Taxonomy" id="43671"/>
    <lineage>
        <taxon>Bacteria</taxon>
        <taxon>Bacillati</taxon>
        <taxon>Actinomycetota</taxon>
        <taxon>Actinomycetes</taxon>
        <taxon>Micrococcales</taxon>
        <taxon>Cellulomonadaceae</taxon>
        <taxon>Actinotalea</taxon>
    </lineage>
</organism>
<dbReference type="InterPro" id="IPR023186">
    <property type="entry name" value="IUNH"/>
</dbReference>
<dbReference type="RefSeq" id="WP_034245449.1">
    <property type="nucleotide sequence ID" value="NZ_BJYK01000001.1"/>
</dbReference>
<keyword evidence="2" id="KW-0326">Glycosidase</keyword>
<name>A0A511YV53_9CELL</name>
<evidence type="ECO:0000256" key="2">
    <source>
        <dbReference type="ARBA" id="ARBA00023295"/>
    </source>
</evidence>
<proteinExistence type="predicted"/>
<keyword evidence="1" id="KW-0378">Hydrolase</keyword>
<dbReference type="PANTHER" id="PTHR12304:SF4">
    <property type="entry name" value="URIDINE NUCLEOSIDASE"/>
    <property type="match status" value="1"/>
</dbReference>
<dbReference type="Proteomes" id="UP000321484">
    <property type="component" value="Unassembled WGS sequence"/>
</dbReference>
<protein>
    <recommendedName>
        <fullName evidence="3">Inosine/uridine-preferring nucleoside hydrolase domain-containing protein</fullName>
    </recommendedName>
</protein>
<dbReference type="EMBL" id="BJYK01000001">
    <property type="protein sequence ID" value="GEN79060.1"/>
    <property type="molecule type" value="Genomic_DNA"/>
</dbReference>
<dbReference type="PANTHER" id="PTHR12304">
    <property type="entry name" value="INOSINE-URIDINE PREFERRING NUCLEOSIDE HYDROLASE"/>
    <property type="match status" value="1"/>
</dbReference>
<gene>
    <name evidence="4" type="ORF">AFE02nite_07940</name>
</gene>